<keyword evidence="3" id="KW-0813">Transport</keyword>
<dbReference type="AlphaFoldDB" id="A0A372MGI6"/>
<dbReference type="Pfam" id="PF01496">
    <property type="entry name" value="V_ATPase_I"/>
    <property type="match status" value="2"/>
</dbReference>
<reference evidence="10" key="1">
    <citation type="submission" date="2018-08" db="EMBL/GenBank/DDBJ databases">
        <authorList>
            <person name="Grouzdev D.S."/>
            <person name="Krutkina M.S."/>
        </authorList>
    </citation>
    <scope>NUCLEOTIDE SEQUENCE [LARGE SCALE GENOMIC DNA]</scope>
    <source>
        <strain evidence="10">4-11</strain>
    </source>
</reference>
<dbReference type="PANTHER" id="PTHR11629:SF63">
    <property type="entry name" value="V-TYPE PROTON ATPASE SUBUNIT A"/>
    <property type="match status" value="1"/>
</dbReference>
<evidence type="ECO:0000256" key="3">
    <source>
        <dbReference type="ARBA" id="ARBA00022448"/>
    </source>
</evidence>
<sequence>MNLFTRPMKLLTAVVLEQTSDRVVKSLLRLGVLDFVHINKLDPGQMEKLSFRQSSVSRSALQDMRHRVEALLKQGHITVPTSEVLDVQNLEKPQLEAFKKTLDDLTASLLSLKEKQKESNQMVMGLEEMQRYIKEDKGEYLDLRVGQITKGRSEDLKEKIAAFGGLLESVENTDLWISLTLRRDVGQVDPLLEKFGWMESSDVQLQQQAISMIKDQLGKEHDAALAEREKIEKAVDEMVSSQQAQLFAIWANLRLNELSDQIRSYFAYTRNTTLFSGWVPTDQAEVVEQAIIQASEGQCVIEWTDARQVPRNEVPVAVSSPKILAPFQRMVNNYSTPEYGSVNPTIFVMIAYLCMFGLMFADVGQGLVLLLVALLGKYGYKKNPLKKDGMISRNLTDLLIYLGISAMIFGALFGSYFGLSLFPAIWFNYEAVVAGHGGDGSLITDVYDILGLTVKFGIIVIYTGLVLNWINLFRKKSYLQLTLDKNGLLGGVLFGTGLYMGFAFVESGYQSFPSDPWIAPVLAVSLFLLLIRGFLAYYISVKQGGKRHDLGTVTMDAILEWFIDILEIFTGYLSNTLSFMRVAGLGIAHASLMQAFKELSSLVDGFGGVVIFILGNILVIVLEGLSSGIQSLRLNYYEFFSRYFTGKGVAYQPVGLKNSSSEQR</sequence>
<keyword evidence="4 8" id="KW-0812">Transmembrane</keyword>
<name>A0A372MGI6_9SPIR</name>
<dbReference type="GO" id="GO:0033179">
    <property type="term" value="C:proton-transporting V-type ATPase, V0 domain"/>
    <property type="evidence" value="ECO:0007669"/>
    <property type="project" value="InterPro"/>
</dbReference>
<dbReference type="InterPro" id="IPR002490">
    <property type="entry name" value="V-ATPase_116kDa_su"/>
</dbReference>
<feature type="transmembrane region" description="Helical" evidence="8">
    <location>
        <begin position="346"/>
        <end position="377"/>
    </location>
</feature>
<feature type="transmembrane region" description="Helical" evidence="8">
    <location>
        <begin position="517"/>
        <end position="540"/>
    </location>
</feature>
<evidence type="ECO:0000313" key="9">
    <source>
        <dbReference type="EMBL" id="RFU94872.1"/>
    </source>
</evidence>
<evidence type="ECO:0000256" key="6">
    <source>
        <dbReference type="ARBA" id="ARBA00023065"/>
    </source>
</evidence>
<feature type="transmembrane region" description="Helical" evidence="8">
    <location>
        <begin position="398"/>
        <end position="426"/>
    </location>
</feature>
<protein>
    <submittedName>
        <fullName evidence="9">ATPase</fullName>
    </submittedName>
</protein>
<gene>
    <name evidence="9" type="ORF">DYP60_06465</name>
</gene>
<comment type="caution">
    <text evidence="9">The sequence shown here is derived from an EMBL/GenBank/DDBJ whole genome shotgun (WGS) entry which is preliminary data.</text>
</comment>
<keyword evidence="6" id="KW-0406">Ion transport</keyword>
<evidence type="ECO:0000256" key="2">
    <source>
        <dbReference type="ARBA" id="ARBA00009904"/>
    </source>
</evidence>
<dbReference type="GO" id="GO:0051117">
    <property type="term" value="F:ATPase binding"/>
    <property type="evidence" value="ECO:0007669"/>
    <property type="project" value="TreeGrafter"/>
</dbReference>
<organism evidence="9 10">
    <name type="scientific">Sphaerochaeta halotolerans</name>
    <dbReference type="NCBI Taxonomy" id="2293840"/>
    <lineage>
        <taxon>Bacteria</taxon>
        <taxon>Pseudomonadati</taxon>
        <taxon>Spirochaetota</taxon>
        <taxon>Spirochaetia</taxon>
        <taxon>Spirochaetales</taxon>
        <taxon>Sphaerochaetaceae</taxon>
        <taxon>Sphaerochaeta</taxon>
    </lineage>
</organism>
<dbReference type="Proteomes" id="UP000264002">
    <property type="component" value="Unassembled WGS sequence"/>
</dbReference>
<evidence type="ECO:0000256" key="1">
    <source>
        <dbReference type="ARBA" id="ARBA00004141"/>
    </source>
</evidence>
<dbReference type="GO" id="GO:0016471">
    <property type="term" value="C:vacuolar proton-transporting V-type ATPase complex"/>
    <property type="evidence" value="ECO:0007669"/>
    <property type="project" value="TreeGrafter"/>
</dbReference>
<feature type="transmembrane region" description="Helical" evidence="8">
    <location>
        <begin position="605"/>
        <end position="625"/>
    </location>
</feature>
<keyword evidence="7 8" id="KW-0472">Membrane</keyword>
<comment type="similarity">
    <text evidence="2">Belongs to the V-ATPase 116 kDa subunit family.</text>
</comment>
<dbReference type="GO" id="GO:0007035">
    <property type="term" value="P:vacuolar acidification"/>
    <property type="evidence" value="ECO:0007669"/>
    <property type="project" value="TreeGrafter"/>
</dbReference>
<evidence type="ECO:0000256" key="7">
    <source>
        <dbReference type="ARBA" id="ARBA00023136"/>
    </source>
</evidence>
<evidence type="ECO:0000256" key="8">
    <source>
        <dbReference type="SAM" id="Phobius"/>
    </source>
</evidence>
<dbReference type="EMBL" id="QUWK01000006">
    <property type="protein sequence ID" value="RFU94872.1"/>
    <property type="molecule type" value="Genomic_DNA"/>
</dbReference>
<keyword evidence="5 8" id="KW-1133">Transmembrane helix</keyword>
<evidence type="ECO:0000256" key="5">
    <source>
        <dbReference type="ARBA" id="ARBA00022989"/>
    </source>
</evidence>
<dbReference type="RefSeq" id="WP_117330081.1">
    <property type="nucleotide sequence ID" value="NZ_QUWK01000006.1"/>
</dbReference>
<dbReference type="PANTHER" id="PTHR11629">
    <property type="entry name" value="VACUOLAR PROTON ATPASES"/>
    <property type="match status" value="1"/>
</dbReference>
<comment type="subcellular location">
    <subcellularLocation>
        <location evidence="1">Membrane</location>
        <topology evidence="1">Multi-pass membrane protein</topology>
    </subcellularLocation>
</comment>
<feature type="transmembrane region" description="Helical" evidence="8">
    <location>
        <begin position="488"/>
        <end position="505"/>
    </location>
</feature>
<evidence type="ECO:0000256" key="4">
    <source>
        <dbReference type="ARBA" id="ARBA00022692"/>
    </source>
</evidence>
<accession>A0A372MGI6</accession>
<keyword evidence="10" id="KW-1185">Reference proteome</keyword>
<feature type="transmembrane region" description="Helical" evidence="8">
    <location>
        <begin position="446"/>
        <end position="467"/>
    </location>
</feature>
<reference evidence="9 10" key="2">
    <citation type="submission" date="2018-09" db="EMBL/GenBank/DDBJ databases">
        <title>Genome of Sphaerochaeta halotolerans strain 4-11.</title>
        <authorList>
            <person name="Nazina T.N."/>
            <person name="Sokolova D.S."/>
        </authorList>
    </citation>
    <scope>NUCLEOTIDE SEQUENCE [LARGE SCALE GENOMIC DNA]</scope>
    <source>
        <strain evidence="9 10">4-11</strain>
    </source>
</reference>
<feature type="transmembrane region" description="Helical" evidence="8">
    <location>
        <begin position="561"/>
        <end position="585"/>
    </location>
</feature>
<evidence type="ECO:0000313" key="10">
    <source>
        <dbReference type="Proteomes" id="UP000264002"/>
    </source>
</evidence>
<dbReference type="GO" id="GO:0046961">
    <property type="term" value="F:proton-transporting ATPase activity, rotational mechanism"/>
    <property type="evidence" value="ECO:0007669"/>
    <property type="project" value="InterPro"/>
</dbReference>
<proteinExistence type="inferred from homology"/>